<feature type="domain" description="Erythronate-4-phosphate dehydrogenase dimerisation" evidence="8">
    <location>
        <begin position="280"/>
        <end position="344"/>
    </location>
</feature>
<proteinExistence type="inferred from homology"/>
<dbReference type="Pfam" id="PF00389">
    <property type="entry name" value="2-Hacid_dh"/>
    <property type="match status" value="1"/>
</dbReference>
<feature type="domain" description="D-isomer specific 2-hydroxyacid dehydrogenase catalytic" evidence="6">
    <location>
        <begin position="22"/>
        <end position="265"/>
    </location>
</feature>
<keyword evidence="4 5" id="KW-0664">Pyridoxine biosynthesis</keyword>
<evidence type="ECO:0000313" key="10">
    <source>
        <dbReference type="Proteomes" id="UP000005555"/>
    </source>
</evidence>
<feature type="active site" evidence="5">
    <location>
        <position position="194"/>
    </location>
</feature>
<comment type="function">
    <text evidence="5">Catalyzes the oxidation of erythronate-4-phosphate to 3-hydroxy-2-oxo-4-phosphonooxybutanoate.</text>
</comment>
<feature type="active site" evidence="5">
    <location>
        <position position="223"/>
    </location>
</feature>
<dbReference type="InterPro" id="IPR006139">
    <property type="entry name" value="D-isomer_2_OHA_DH_cat_dom"/>
</dbReference>
<dbReference type="PANTHER" id="PTHR42938:SF9">
    <property type="entry name" value="FORMATE DEHYDROGENASE 1"/>
    <property type="match status" value="1"/>
</dbReference>
<comment type="caution">
    <text evidence="5">Lacks conserved residue(s) required for the propagation of feature annotation.</text>
</comment>
<dbReference type="CDD" id="cd12158">
    <property type="entry name" value="ErythrP_dh"/>
    <property type="match status" value="1"/>
</dbReference>
<dbReference type="InterPro" id="IPR036291">
    <property type="entry name" value="NAD(P)-bd_dom_sf"/>
</dbReference>
<dbReference type="UniPathway" id="UPA00244">
    <property type="reaction ID" value="UER00310"/>
</dbReference>
<comment type="caution">
    <text evidence="9">The sequence shown here is derived from an EMBL/GenBank/DDBJ whole genome shotgun (WGS) entry which is preliminary data.</text>
</comment>
<gene>
    <name evidence="5" type="primary">pdxB</name>
    <name evidence="9" type="ORF">GB2207_01237</name>
</gene>
<comment type="pathway">
    <text evidence="5">Cofactor biosynthesis; pyridoxine 5'-phosphate biosynthesis; pyridoxine 5'-phosphate from D-erythrose 4-phosphate: step 2/5.</text>
</comment>
<sequence>MLMVDQFFGEYGSVTYVPGRSLCAADIADADVLLVRSVTQVNRALLEGSSVSFVGSATIGTDHIDEDYLAQNGIDFAYAPGCNADAVVQYDLSVLSRLQANWQQCSVGIVGCGNVGGRLYRALTDLGVSCAVYDPFLSADSGINLTDFDTVLGRDIICVHTPLTTSGRYPTEHLFSAEVLGRINPESLLINAGRGAVIDNAALLALLESGSPLRVALDVWEGEPSINLSLMEKVALATPHIAGYSVEGKVRGTEMLAEAFKQLADADAETLTEQPKTVATLTAETVSELILASYDVAEDDLRMRSALNASSDVAQAFDLLRKQYPERHEFSRYKFSVETQQAQPELIAQALKLGFRE</sequence>
<dbReference type="STRING" id="314287.GB2207_01237"/>
<dbReference type="GO" id="GO:0036001">
    <property type="term" value="P:'de novo' pyridoxal 5'-phosphate biosynthetic process"/>
    <property type="evidence" value="ECO:0007669"/>
    <property type="project" value="TreeGrafter"/>
</dbReference>
<evidence type="ECO:0000256" key="2">
    <source>
        <dbReference type="ARBA" id="ARBA00023002"/>
    </source>
</evidence>
<feature type="binding site" evidence="5">
    <location>
        <position position="244"/>
    </location>
    <ligand>
        <name>substrate</name>
    </ligand>
</feature>
<dbReference type="PANTHER" id="PTHR42938">
    <property type="entry name" value="FORMATE DEHYDROGENASE 1"/>
    <property type="match status" value="1"/>
</dbReference>
<evidence type="ECO:0000259" key="8">
    <source>
        <dbReference type="Pfam" id="PF11890"/>
    </source>
</evidence>
<feature type="binding site" evidence="5">
    <location>
        <position position="161"/>
    </location>
    <ligand>
        <name>NAD(+)</name>
        <dbReference type="ChEBI" id="CHEBI:57540"/>
    </ligand>
</feature>
<feature type="active site" description="Proton donor" evidence="5">
    <location>
        <position position="240"/>
    </location>
</feature>
<evidence type="ECO:0000259" key="7">
    <source>
        <dbReference type="Pfam" id="PF02826"/>
    </source>
</evidence>
<dbReference type="Pfam" id="PF11890">
    <property type="entry name" value="DUF3410"/>
    <property type="match status" value="1"/>
</dbReference>
<name>Q1YTV2_9GAMM</name>
<keyword evidence="1 5" id="KW-0963">Cytoplasm</keyword>
<dbReference type="Pfam" id="PF02826">
    <property type="entry name" value="2-Hacid_dh_C"/>
    <property type="match status" value="1"/>
</dbReference>
<dbReference type="AlphaFoldDB" id="Q1YTV2"/>
<organism evidence="9 10">
    <name type="scientific">gamma proteobacterium HTCC2207</name>
    <dbReference type="NCBI Taxonomy" id="314287"/>
    <lineage>
        <taxon>Bacteria</taxon>
        <taxon>Pseudomonadati</taxon>
        <taxon>Pseudomonadota</taxon>
        <taxon>Gammaproteobacteria</taxon>
        <taxon>Cellvibrionales</taxon>
        <taxon>Porticoccaceae</taxon>
        <taxon>SAR92 clade</taxon>
    </lineage>
</organism>
<feature type="binding site" evidence="5">
    <location>
        <position position="134"/>
    </location>
    <ligand>
        <name>NAD(+)</name>
        <dbReference type="ChEBI" id="CHEBI:57540"/>
    </ligand>
</feature>
<comment type="subunit">
    <text evidence="5">Homodimer.</text>
</comment>
<dbReference type="GO" id="GO:0051287">
    <property type="term" value="F:NAD binding"/>
    <property type="evidence" value="ECO:0007669"/>
    <property type="project" value="InterPro"/>
</dbReference>
<dbReference type="Gene3D" id="3.40.50.720">
    <property type="entry name" value="NAD(P)-binding Rossmann-like Domain"/>
    <property type="match status" value="2"/>
</dbReference>
<comment type="subcellular location">
    <subcellularLocation>
        <location evidence="5">Cytoplasm</location>
    </subcellularLocation>
</comment>
<dbReference type="eggNOG" id="COG0111">
    <property type="taxonomic scope" value="Bacteria"/>
</dbReference>
<dbReference type="EMBL" id="AAPI01000002">
    <property type="protein sequence ID" value="EAS47385.1"/>
    <property type="molecule type" value="Genomic_DNA"/>
</dbReference>
<evidence type="ECO:0000256" key="4">
    <source>
        <dbReference type="ARBA" id="ARBA00023096"/>
    </source>
</evidence>
<evidence type="ECO:0000259" key="6">
    <source>
        <dbReference type="Pfam" id="PF00389"/>
    </source>
</evidence>
<feature type="domain" description="D-isomer specific 2-hydroxyacid dehydrogenase NAD-binding" evidence="7">
    <location>
        <begin position="101"/>
        <end position="242"/>
    </location>
</feature>
<dbReference type="InterPro" id="IPR024531">
    <property type="entry name" value="Erythronate-4-P_DHase_dimer"/>
</dbReference>
<protein>
    <recommendedName>
        <fullName evidence="5">Erythronate-4-phosphate dehydrogenase</fullName>
        <ecNumber evidence="5">1.1.1.290</ecNumber>
    </recommendedName>
</protein>
<dbReference type="EC" id="1.1.1.290" evidence="5"/>
<dbReference type="GO" id="GO:0033711">
    <property type="term" value="F:4-phosphoerythronate dehydrogenase activity"/>
    <property type="evidence" value="ECO:0007669"/>
    <property type="project" value="UniProtKB-EC"/>
</dbReference>
<dbReference type="Gene3D" id="3.30.1370.170">
    <property type="match status" value="1"/>
</dbReference>
<evidence type="ECO:0000256" key="3">
    <source>
        <dbReference type="ARBA" id="ARBA00023027"/>
    </source>
</evidence>
<dbReference type="GO" id="GO:0005829">
    <property type="term" value="C:cytosol"/>
    <property type="evidence" value="ECO:0007669"/>
    <property type="project" value="TreeGrafter"/>
</dbReference>
<evidence type="ECO:0000256" key="5">
    <source>
        <dbReference type="HAMAP-Rule" id="MF_01825"/>
    </source>
</evidence>
<dbReference type="HAMAP" id="MF_01825">
    <property type="entry name" value="PdxB"/>
    <property type="match status" value="1"/>
</dbReference>
<dbReference type="GO" id="GO:0046983">
    <property type="term" value="F:protein dimerization activity"/>
    <property type="evidence" value="ECO:0007669"/>
    <property type="project" value="InterPro"/>
</dbReference>
<evidence type="ECO:0000313" key="9">
    <source>
        <dbReference type="EMBL" id="EAS47385.1"/>
    </source>
</evidence>
<keyword evidence="3 5" id="KW-0520">NAD</keyword>
<dbReference type="Proteomes" id="UP000005555">
    <property type="component" value="Unassembled WGS sequence"/>
</dbReference>
<dbReference type="HOGENOM" id="CLU_019796_4_0_6"/>
<dbReference type="GO" id="GO:0008615">
    <property type="term" value="P:pyridoxine biosynthetic process"/>
    <property type="evidence" value="ECO:0007669"/>
    <property type="project" value="UniProtKB-UniRule"/>
</dbReference>
<dbReference type="SUPFAM" id="SSF52283">
    <property type="entry name" value="Formate/glycerate dehydrogenase catalytic domain-like"/>
    <property type="match status" value="1"/>
</dbReference>
<accession>Q1YTV2</accession>
<keyword evidence="2 5" id="KW-0560">Oxidoreductase</keyword>
<comment type="similarity">
    <text evidence="5">Belongs to the D-isomer specific 2-hydroxyacid dehydrogenase family. PdxB subfamily.</text>
</comment>
<dbReference type="InterPro" id="IPR020921">
    <property type="entry name" value="Erythronate-4-P_DHase"/>
</dbReference>
<comment type="catalytic activity">
    <reaction evidence="5">
        <text>4-phospho-D-erythronate + NAD(+) = (R)-3-hydroxy-2-oxo-4-phosphooxybutanoate + NADH + H(+)</text>
        <dbReference type="Rhea" id="RHEA:18829"/>
        <dbReference type="ChEBI" id="CHEBI:15378"/>
        <dbReference type="ChEBI" id="CHEBI:57540"/>
        <dbReference type="ChEBI" id="CHEBI:57945"/>
        <dbReference type="ChEBI" id="CHEBI:58538"/>
        <dbReference type="ChEBI" id="CHEBI:58766"/>
        <dbReference type="EC" id="1.1.1.290"/>
    </reaction>
</comment>
<evidence type="ECO:0000256" key="1">
    <source>
        <dbReference type="ARBA" id="ARBA00022490"/>
    </source>
</evidence>
<reference evidence="9 10" key="1">
    <citation type="submission" date="2006-03" db="EMBL/GenBank/DDBJ databases">
        <authorList>
            <person name="Giovannoni S.J."/>
            <person name="Cho J.-C."/>
            <person name="Ferriera S."/>
            <person name="Johnson J."/>
            <person name="Kravitz S."/>
            <person name="Halpern A."/>
            <person name="Remington K."/>
            <person name="Beeson K."/>
            <person name="Tran B."/>
            <person name="Rogers Y.-H."/>
            <person name="Friedman R."/>
            <person name="Venter J.C."/>
        </authorList>
    </citation>
    <scope>NUCLEOTIDE SEQUENCE [LARGE SCALE GENOMIC DNA]</scope>
    <source>
        <strain evidence="9 10">HTCC2207</strain>
    </source>
</reference>
<feature type="binding site" evidence="5">
    <location>
        <position position="37"/>
    </location>
    <ligand>
        <name>substrate</name>
    </ligand>
</feature>
<keyword evidence="10" id="KW-1185">Reference proteome</keyword>
<feature type="binding site" evidence="5">
    <location>
        <position position="218"/>
    </location>
    <ligand>
        <name>NAD(+)</name>
        <dbReference type="ChEBI" id="CHEBI:57540"/>
    </ligand>
</feature>
<feature type="binding site" evidence="5">
    <location>
        <position position="243"/>
    </location>
    <ligand>
        <name>NAD(+)</name>
        <dbReference type="ChEBI" id="CHEBI:57540"/>
    </ligand>
</feature>
<feature type="binding site" evidence="5">
    <location>
        <position position="58"/>
    </location>
    <ligand>
        <name>substrate</name>
    </ligand>
</feature>
<dbReference type="InterPro" id="IPR006140">
    <property type="entry name" value="D-isomer_DH_NAD-bd"/>
</dbReference>
<dbReference type="SUPFAM" id="SSF51735">
    <property type="entry name" value="NAD(P)-binding Rossmann-fold domains"/>
    <property type="match status" value="1"/>
</dbReference>
<dbReference type="InterPro" id="IPR038251">
    <property type="entry name" value="PdxB_dimer_sf"/>
</dbReference>